<evidence type="ECO:0000313" key="2">
    <source>
        <dbReference type="Proteomes" id="UP000028667"/>
    </source>
</evidence>
<dbReference type="Proteomes" id="UP000028667">
    <property type="component" value="Segment"/>
</dbReference>
<name>A0A076FH48_9VIRU</name>
<gene>
    <name evidence="1" type="ORF">AaV_254</name>
</gene>
<keyword evidence="2" id="KW-1185">Reference proteome</keyword>
<reference evidence="1 2" key="1">
    <citation type="journal article" date="2014" name="Virology">
        <title>Genome of brown tide virus (AaV), the little giant of the Megaviridae, elucidates NCLDV genome expansion and host-virus coevolution.</title>
        <authorList>
            <person name="Moniruzzaman M."/>
            <person name="LeCleir G.R."/>
            <person name="Brown C.M."/>
            <person name="Gobler C.J."/>
            <person name="Bidle K.D."/>
            <person name="Wilson W.H."/>
            <person name="Wilhelm S.W."/>
        </authorList>
    </citation>
    <scope>NUCLEOTIDE SEQUENCE [LARGE SCALE GENOMIC DNA]</scope>
    <source>
        <strain evidence="1">BtV-01</strain>
    </source>
</reference>
<dbReference type="KEGG" id="vg:20041644"/>
<protein>
    <submittedName>
        <fullName evidence="1">Uncharacterized protein</fullName>
    </submittedName>
</protein>
<evidence type="ECO:0000313" key="1">
    <source>
        <dbReference type="EMBL" id="AII17067.1"/>
    </source>
</evidence>
<accession>A0A076FH48</accession>
<dbReference type="EMBL" id="KJ645900">
    <property type="protein sequence ID" value="AII17067.1"/>
    <property type="molecule type" value="Genomic_DNA"/>
</dbReference>
<sequence length="158" mass="18933">MFAKIFILLLIVFIFLLVFLPPPSDEIINLYYEDKKDAEIDFEKNELVLYQFPSLDNLKFKKSIKQMSRHKTKSRLFVKKTDSNSSIFVLSKNMDKYLNPYYENDLVLSNIDLMYITPKNFNKLKFIEINMEKSQAIMILSKYFVFLEDPNDFVYKYV</sequence>
<dbReference type="RefSeq" id="YP_009052328.1">
    <property type="nucleotide sequence ID" value="NC_024697.1"/>
</dbReference>
<dbReference type="GeneID" id="20041644"/>
<proteinExistence type="predicted"/>
<organism evidence="1 2">
    <name type="scientific">Aureococcus anophagefferens virus</name>
    <dbReference type="NCBI Taxonomy" id="1474867"/>
    <lineage>
        <taxon>Viruses</taxon>
        <taxon>Varidnaviria</taxon>
        <taxon>Bamfordvirae</taxon>
        <taxon>Nucleocytoviricota</taxon>
        <taxon>Megaviricetes</taxon>
        <taxon>Imitervirales</taxon>
        <taxon>Schizomimiviridae</taxon>
        <taxon>Kratosvirus</taxon>
        <taxon>Kratosvirus quantuckense</taxon>
    </lineage>
</organism>